<comment type="caution">
    <text evidence="3">The sequence shown here is derived from an EMBL/GenBank/DDBJ whole genome shotgun (WGS) entry which is preliminary data.</text>
</comment>
<feature type="chain" id="PRO_5043315358" evidence="2">
    <location>
        <begin position="21"/>
        <end position="307"/>
    </location>
</feature>
<reference evidence="3 4" key="1">
    <citation type="submission" date="2024-05" db="EMBL/GenBank/DDBJ databases">
        <authorList>
            <person name="Wallberg A."/>
        </authorList>
    </citation>
    <scope>NUCLEOTIDE SEQUENCE [LARGE SCALE GENOMIC DNA]</scope>
</reference>
<evidence type="ECO:0000256" key="2">
    <source>
        <dbReference type="SAM" id="SignalP"/>
    </source>
</evidence>
<sequence length="307" mass="33305">MQSALVLCMFHVLLCTSIFGRMFMQKEEENLGLIEEDHDQLISVNVGITQSIEDLLDQLDTSQSAVNTKGYINSEARILCSANLTTKWKDCRMKCNVLNGTGKWLCTVQSNSLYMWACMMHSSDYDCPFNATASVNATAAAAGATGTLNDLGSIEEHPDQLIPLNSGIIRSIRDLLYQLDTCQSAEETQGDFDSVGRSLCSANLTTKWINCRKICNALNGTDKWSCTVQSHSGYMWACMIHSSDYECPRNATPTATATETGTATATETGTPSGAVTRDVTRDVTPTVTPTGTRTTVTVTVVTVTVTS</sequence>
<keyword evidence="4" id="KW-1185">Reference proteome</keyword>
<evidence type="ECO:0000313" key="3">
    <source>
        <dbReference type="EMBL" id="CAL4122279.1"/>
    </source>
</evidence>
<accession>A0AAV2RAY7</accession>
<gene>
    <name evidence="3" type="ORF">MNOR_LOCUS23001</name>
</gene>
<dbReference type="EMBL" id="CAXKWB010019824">
    <property type="protein sequence ID" value="CAL4122279.1"/>
    <property type="molecule type" value="Genomic_DNA"/>
</dbReference>
<dbReference type="Proteomes" id="UP001497623">
    <property type="component" value="Unassembled WGS sequence"/>
</dbReference>
<organism evidence="3 4">
    <name type="scientific">Meganyctiphanes norvegica</name>
    <name type="common">Northern krill</name>
    <name type="synonym">Thysanopoda norvegica</name>
    <dbReference type="NCBI Taxonomy" id="48144"/>
    <lineage>
        <taxon>Eukaryota</taxon>
        <taxon>Metazoa</taxon>
        <taxon>Ecdysozoa</taxon>
        <taxon>Arthropoda</taxon>
        <taxon>Crustacea</taxon>
        <taxon>Multicrustacea</taxon>
        <taxon>Malacostraca</taxon>
        <taxon>Eumalacostraca</taxon>
        <taxon>Eucarida</taxon>
        <taxon>Euphausiacea</taxon>
        <taxon>Euphausiidae</taxon>
        <taxon>Meganyctiphanes</taxon>
    </lineage>
</organism>
<proteinExistence type="predicted"/>
<dbReference type="AlphaFoldDB" id="A0AAV2RAY7"/>
<feature type="signal peptide" evidence="2">
    <location>
        <begin position="1"/>
        <end position="20"/>
    </location>
</feature>
<name>A0AAV2RAY7_MEGNR</name>
<protein>
    <submittedName>
        <fullName evidence="3">Uncharacterized protein</fullName>
    </submittedName>
</protein>
<evidence type="ECO:0000313" key="4">
    <source>
        <dbReference type="Proteomes" id="UP001497623"/>
    </source>
</evidence>
<evidence type="ECO:0000256" key="1">
    <source>
        <dbReference type="SAM" id="MobiDB-lite"/>
    </source>
</evidence>
<feature type="region of interest" description="Disordered" evidence="1">
    <location>
        <begin position="251"/>
        <end position="277"/>
    </location>
</feature>
<keyword evidence="2" id="KW-0732">Signal</keyword>